<dbReference type="RefSeq" id="WP_280629850.1">
    <property type="nucleotide sequence ID" value="NZ_CP123498.1"/>
</dbReference>
<dbReference type="Proteomes" id="UP001177597">
    <property type="component" value="Chromosome"/>
</dbReference>
<evidence type="ECO:0000259" key="2">
    <source>
        <dbReference type="Pfam" id="PF21939"/>
    </source>
</evidence>
<name>A0AA95GDK4_9GAMM</name>
<protein>
    <recommendedName>
        <fullName evidence="2">Baseplate structural protein Gp10 C-terminal domain-containing protein</fullName>
    </recommendedName>
</protein>
<feature type="domain" description="Baseplate structural protein Gp10 C-terminal" evidence="2">
    <location>
        <begin position="135"/>
        <end position="301"/>
    </location>
</feature>
<accession>A0AA95GDK4</accession>
<evidence type="ECO:0000313" key="4">
    <source>
        <dbReference type="Proteomes" id="UP001177597"/>
    </source>
</evidence>
<dbReference type="Pfam" id="PF21939">
    <property type="entry name" value="Gp10_C"/>
    <property type="match status" value="1"/>
</dbReference>
<feature type="compositionally biased region" description="Polar residues" evidence="1">
    <location>
        <begin position="218"/>
        <end position="241"/>
    </location>
</feature>
<organism evidence="3 4">
    <name type="scientific">Arsenophonus nasoniae</name>
    <name type="common">son-killer infecting Nasonia vitripennis</name>
    <dbReference type="NCBI Taxonomy" id="638"/>
    <lineage>
        <taxon>Bacteria</taxon>
        <taxon>Pseudomonadati</taxon>
        <taxon>Pseudomonadota</taxon>
        <taxon>Gammaproteobacteria</taxon>
        <taxon>Enterobacterales</taxon>
        <taxon>Morganellaceae</taxon>
        <taxon>Arsenophonus</taxon>
    </lineage>
</organism>
<evidence type="ECO:0000313" key="3">
    <source>
        <dbReference type="EMBL" id="WGL96307.1"/>
    </source>
</evidence>
<dbReference type="AlphaFoldDB" id="A0AA95GDK4"/>
<dbReference type="InterPro" id="IPR053827">
    <property type="entry name" value="Gp10_C"/>
</dbReference>
<proteinExistence type="predicted"/>
<reference evidence="3" key="1">
    <citation type="submission" date="2023-04" db="EMBL/GenBank/DDBJ databases">
        <title>Genome dynamics across the evolutionary transition to endosymbiosis.</title>
        <authorList>
            <person name="Siozios S."/>
            <person name="Nadal-Jimenez P."/>
            <person name="Azagi T."/>
            <person name="Sprong H."/>
            <person name="Frost C.L."/>
            <person name="Parratt S.R."/>
            <person name="Taylor G."/>
            <person name="Brettell L."/>
            <person name="Lew K.C."/>
            <person name="Croft L."/>
            <person name="King K.C."/>
            <person name="Brockhurst M.A."/>
            <person name="Hypsa V."/>
            <person name="Novakova E."/>
            <person name="Darby A.C."/>
            <person name="Hurst G.D.D."/>
        </authorList>
    </citation>
    <scope>NUCLEOTIDE SEQUENCE</scope>
    <source>
        <strain evidence="3">AIh</strain>
    </source>
</reference>
<gene>
    <name evidence="3" type="ORF">QE207_07010</name>
</gene>
<dbReference type="EMBL" id="CP123498">
    <property type="protein sequence ID" value="WGL96307.1"/>
    <property type="molecule type" value="Genomic_DNA"/>
</dbReference>
<sequence>MKKIGDVTTTADKNGKFTNGNVAAGIAPTILEADWFNSVQREILNVLLKANIEQNPDIDNQLMQAIEVLAKGIASIDVKQETGNSITAVMSQKAVTNELNEKFNKDNVVQVTGSATDKVMSQKAVTNELKKTTTIDAIYPAGIAIFFAQNKNPNQLFPGTKWKYTGENKTIRLAKADGSDILKIGGADTIKLTEAQLPAHGHAFSGTTSSYDYGTKTTSTTGEHAHNYTNKSKSTRTSGDSWSAAAGENVNATTSSSGNHAHTVAIGAHNHTVSGTTGKTGAASAITITNAFVTLMCWYRVS</sequence>
<feature type="region of interest" description="Disordered" evidence="1">
    <location>
        <begin position="218"/>
        <end position="244"/>
    </location>
</feature>
<evidence type="ECO:0000256" key="1">
    <source>
        <dbReference type="SAM" id="MobiDB-lite"/>
    </source>
</evidence>